<feature type="chain" id="PRO_5040985721" evidence="1">
    <location>
        <begin position="21"/>
        <end position="421"/>
    </location>
</feature>
<evidence type="ECO:0000313" key="2">
    <source>
        <dbReference type="EMBL" id="KAJ1971009.1"/>
    </source>
</evidence>
<name>A0A9W8AY71_9FUNG</name>
<keyword evidence="1" id="KW-0732">Signal</keyword>
<accession>A0A9W8AY71</accession>
<dbReference type="Proteomes" id="UP001151582">
    <property type="component" value="Unassembled WGS sequence"/>
</dbReference>
<organism evidence="2 3">
    <name type="scientific">Dimargaris verticillata</name>
    <dbReference type="NCBI Taxonomy" id="2761393"/>
    <lineage>
        <taxon>Eukaryota</taxon>
        <taxon>Fungi</taxon>
        <taxon>Fungi incertae sedis</taxon>
        <taxon>Zoopagomycota</taxon>
        <taxon>Kickxellomycotina</taxon>
        <taxon>Dimargaritomycetes</taxon>
        <taxon>Dimargaritales</taxon>
        <taxon>Dimargaritaceae</taxon>
        <taxon>Dimargaris</taxon>
    </lineage>
</organism>
<keyword evidence="3" id="KW-1185">Reference proteome</keyword>
<dbReference type="OrthoDB" id="10424896at2759"/>
<evidence type="ECO:0000313" key="3">
    <source>
        <dbReference type="Proteomes" id="UP001151582"/>
    </source>
</evidence>
<gene>
    <name evidence="2" type="ORF">H4R34_005878</name>
</gene>
<feature type="signal peptide" evidence="1">
    <location>
        <begin position="1"/>
        <end position="20"/>
    </location>
</feature>
<proteinExistence type="predicted"/>
<protein>
    <submittedName>
        <fullName evidence="2">Uncharacterized protein</fullName>
    </submittedName>
</protein>
<sequence>MARTTLWFLATVAAVGLARAATLPERTRYLAHVDPEQESPLLKLQPELLLGYIVPELLTKGMANLEAASKLSQFLVKYAQKHLGGKVSYDLRRSLGLPDMAGSSTQVGLRTLLDGAQLEYRGITHSFISYLSFAASDPTGGRDTFELDFPDLFQKYTFQQLDLPPFVAPWLEVEYDERAASPDNVMHSLINLGSRSGNKYIVAVIKALFEMLGSPELLASFQALVGPVPGAQQNFRAFMHQLWLEVIGGGKGDQLQCFLGNMLAKDVIPGIVSQMLRSGRHAEALSLAKQLGTIDGFVQAVDAYPENAPNLFEFVVIYATARRLDGLDTLLPAAQRSGSADVQMLYNCFEEAGPNSPWKALVRTFHLEPLADAAAWQLANEVQCKPLVSKYMRNSYFNRDLVTVATFPEGEDITGLFVPDK</sequence>
<evidence type="ECO:0000256" key="1">
    <source>
        <dbReference type="SAM" id="SignalP"/>
    </source>
</evidence>
<dbReference type="EMBL" id="JANBQB010001542">
    <property type="protein sequence ID" value="KAJ1971009.1"/>
    <property type="molecule type" value="Genomic_DNA"/>
</dbReference>
<reference evidence="2" key="1">
    <citation type="submission" date="2022-07" db="EMBL/GenBank/DDBJ databases">
        <title>Phylogenomic reconstructions and comparative analyses of Kickxellomycotina fungi.</title>
        <authorList>
            <person name="Reynolds N.K."/>
            <person name="Stajich J.E."/>
            <person name="Barry K."/>
            <person name="Grigoriev I.V."/>
            <person name="Crous P."/>
            <person name="Smith M.E."/>
        </authorList>
    </citation>
    <scope>NUCLEOTIDE SEQUENCE</scope>
    <source>
        <strain evidence="2">RSA 567</strain>
    </source>
</reference>
<dbReference type="AlphaFoldDB" id="A0A9W8AY71"/>
<comment type="caution">
    <text evidence="2">The sequence shown here is derived from an EMBL/GenBank/DDBJ whole genome shotgun (WGS) entry which is preliminary data.</text>
</comment>